<name>A0A258FLC4_9CAUL</name>
<keyword evidence="3 6" id="KW-0479">Metal-binding</keyword>
<evidence type="ECO:0000256" key="7">
    <source>
        <dbReference type="SAM" id="MobiDB-lite"/>
    </source>
</evidence>
<dbReference type="HAMAP" id="MF_00265">
    <property type="entry name" value="VapC_Nob1"/>
    <property type="match status" value="1"/>
</dbReference>
<evidence type="ECO:0000256" key="2">
    <source>
        <dbReference type="ARBA" id="ARBA00022722"/>
    </source>
</evidence>
<accession>A0A258FLC4</accession>
<gene>
    <name evidence="6" type="primary">vapC</name>
    <name evidence="9" type="ORF">B7Z01_10390</name>
</gene>
<dbReference type="Proteomes" id="UP000215595">
    <property type="component" value="Unassembled WGS sequence"/>
</dbReference>
<reference evidence="9 10" key="1">
    <citation type="submission" date="2017-03" db="EMBL/GenBank/DDBJ databases">
        <title>Lifting the veil on microbial sulfur biogeochemistry in mining wastewaters.</title>
        <authorList>
            <person name="Kantor R.S."/>
            <person name="Colenbrander Nelson T."/>
            <person name="Marshall S."/>
            <person name="Bennett D."/>
            <person name="Apte S."/>
            <person name="Camacho D."/>
            <person name="Thomas B.C."/>
            <person name="Warren L.A."/>
            <person name="Banfield J.F."/>
        </authorList>
    </citation>
    <scope>NUCLEOTIDE SEQUENCE [LARGE SCALE GENOMIC DNA]</scope>
    <source>
        <strain evidence="9">32-69-9</strain>
    </source>
</reference>
<dbReference type="GO" id="GO:0016787">
    <property type="term" value="F:hydrolase activity"/>
    <property type="evidence" value="ECO:0007669"/>
    <property type="project" value="UniProtKB-KW"/>
</dbReference>
<organism evidence="9 10">
    <name type="scientific">Brevundimonas subvibrioides</name>
    <dbReference type="NCBI Taxonomy" id="74313"/>
    <lineage>
        <taxon>Bacteria</taxon>
        <taxon>Pseudomonadati</taxon>
        <taxon>Pseudomonadota</taxon>
        <taxon>Alphaproteobacteria</taxon>
        <taxon>Caulobacterales</taxon>
        <taxon>Caulobacteraceae</taxon>
        <taxon>Brevundimonas</taxon>
    </lineage>
</organism>
<dbReference type="PANTHER" id="PTHR35901:SF1">
    <property type="entry name" value="EXONUCLEASE VAPC9"/>
    <property type="match status" value="1"/>
</dbReference>
<dbReference type="InterPro" id="IPR022907">
    <property type="entry name" value="VapC_family"/>
</dbReference>
<dbReference type="AlphaFoldDB" id="A0A258FLC4"/>
<evidence type="ECO:0000313" key="10">
    <source>
        <dbReference type="Proteomes" id="UP000215595"/>
    </source>
</evidence>
<evidence type="ECO:0000256" key="5">
    <source>
        <dbReference type="ARBA" id="ARBA00022842"/>
    </source>
</evidence>
<dbReference type="SUPFAM" id="SSF88723">
    <property type="entry name" value="PIN domain-like"/>
    <property type="match status" value="1"/>
</dbReference>
<comment type="caution">
    <text evidence="9">The sequence shown here is derived from an EMBL/GenBank/DDBJ whole genome shotgun (WGS) entry which is preliminary data.</text>
</comment>
<dbReference type="InterPro" id="IPR044153">
    <property type="entry name" value="PIN_Pae0151-like"/>
</dbReference>
<feature type="domain" description="PIN" evidence="8">
    <location>
        <begin position="89"/>
        <end position="214"/>
    </location>
</feature>
<keyword evidence="5 6" id="KW-0460">Magnesium</keyword>
<dbReference type="GO" id="GO:0000287">
    <property type="term" value="F:magnesium ion binding"/>
    <property type="evidence" value="ECO:0007669"/>
    <property type="project" value="UniProtKB-UniRule"/>
</dbReference>
<feature type="region of interest" description="Disordered" evidence="7">
    <location>
        <begin position="1"/>
        <end position="82"/>
    </location>
</feature>
<dbReference type="EC" id="3.1.-.-" evidence="6"/>
<dbReference type="InterPro" id="IPR002716">
    <property type="entry name" value="PIN_dom"/>
</dbReference>
<dbReference type="InterPro" id="IPR051619">
    <property type="entry name" value="TypeII_TA_RNase_PINc/VapC"/>
</dbReference>
<dbReference type="InterPro" id="IPR029060">
    <property type="entry name" value="PIN-like_dom_sf"/>
</dbReference>
<dbReference type="GO" id="GO:0004540">
    <property type="term" value="F:RNA nuclease activity"/>
    <property type="evidence" value="ECO:0007669"/>
    <property type="project" value="InterPro"/>
</dbReference>
<evidence type="ECO:0000259" key="8">
    <source>
        <dbReference type="Pfam" id="PF01850"/>
    </source>
</evidence>
<dbReference type="Pfam" id="PF01850">
    <property type="entry name" value="PIN"/>
    <property type="match status" value="1"/>
</dbReference>
<evidence type="ECO:0000256" key="3">
    <source>
        <dbReference type="ARBA" id="ARBA00022723"/>
    </source>
</evidence>
<feature type="binding site" evidence="6">
    <location>
        <position position="189"/>
    </location>
    <ligand>
        <name>Mg(2+)</name>
        <dbReference type="ChEBI" id="CHEBI:18420"/>
    </ligand>
</feature>
<comment type="similarity">
    <text evidence="6">Belongs to the PINc/VapC protein family.</text>
</comment>
<keyword evidence="6" id="KW-0800">Toxin</keyword>
<evidence type="ECO:0000256" key="6">
    <source>
        <dbReference type="HAMAP-Rule" id="MF_00265"/>
    </source>
</evidence>
<dbReference type="PANTHER" id="PTHR35901">
    <property type="entry name" value="RIBONUCLEASE VAPC3"/>
    <property type="match status" value="1"/>
</dbReference>
<evidence type="ECO:0000256" key="1">
    <source>
        <dbReference type="ARBA" id="ARBA00022649"/>
    </source>
</evidence>
<keyword evidence="2 6" id="KW-0540">Nuclease</keyword>
<feature type="compositionally biased region" description="Basic and acidic residues" evidence="7">
    <location>
        <begin position="67"/>
        <end position="78"/>
    </location>
</feature>
<evidence type="ECO:0000256" key="4">
    <source>
        <dbReference type="ARBA" id="ARBA00022801"/>
    </source>
</evidence>
<feature type="binding site" evidence="6">
    <location>
        <position position="92"/>
    </location>
    <ligand>
        <name>Mg(2+)</name>
        <dbReference type="ChEBI" id="CHEBI:18420"/>
    </ligand>
</feature>
<evidence type="ECO:0000313" key="9">
    <source>
        <dbReference type="EMBL" id="OYX32774.1"/>
    </source>
</evidence>
<dbReference type="EMBL" id="NCEB01000020">
    <property type="protein sequence ID" value="OYX32774.1"/>
    <property type="molecule type" value="Genomic_DNA"/>
</dbReference>
<sequence length="224" mass="24221">MRHETGCAGGEEPSVRTARQGGRRRGGRDHPPGRARGGSDAPAQDGVARRGRGRDGALGRFAGALSRADRNNRGDQGRHKLRPPFLTGYVIDASVFIAGLVEEDQTQTARALLIDAEVSGAVAPGHVLLEVMNGLLMKERRGFIDRAYREEALNRFLGYGLRLDTARQPGAAHRRTMDLADRHGLTVYDAAYLELAQREGLVLGSLDKALRRAALALGVDIAPR</sequence>
<comment type="cofactor">
    <cofactor evidence="6">
        <name>Mg(2+)</name>
        <dbReference type="ChEBI" id="CHEBI:18420"/>
    </cofactor>
</comment>
<keyword evidence="1 6" id="KW-1277">Toxin-antitoxin system</keyword>
<proteinExistence type="inferred from homology"/>
<dbReference type="CDD" id="cd09873">
    <property type="entry name" value="PIN_Pae0151-like"/>
    <property type="match status" value="1"/>
</dbReference>
<protein>
    <recommendedName>
        <fullName evidence="6">Ribonuclease VapC</fullName>
        <shortName evidence="6">RNase VapC</shortName>
        <ecNumber evidence="6">3.1.-.-</ecNumber>
    </recommendedName>
    <alternativeName>
        <fullName evidence="6">Toxin VapC</fullName>
    </alternativeName>
</protein>
<comment type="function">
    <text evidence="6">Toxic component of a toxin-antitoxin (TA) system. An RNase.</text>
</comment>
<dbReference type="GO" id="GO:0090729">
    <property type="term" value="F:toxin activity"/>
    <property type="evidence" value="ECO:0007669"/>
    <property type="project" value="UniProtKB-KW"/>
</dbReference>
<dbReference type="Gene3D" id="3.40.50.1010">
    <property type="entry name" value="5'-nuclease"/>
    <property type="match status" value="1"/>
</dbReference>
<keyword evidence="4 6" id="KW-0378">Hydrolase</keyword>